<evidence type="ECO:0000256" key="5">
    <source>
        <dbReference type="ARBA" id="ARBA00022507"/>
    </source>
</evidence>
<dbReference type="Ensembl" id="ENSAMET00000035696.1">
    <property type="protein sequence ID" value="ENSAMEP00000025931.1"/>
    <property type="gene ID" value="ENSAMEG00000029258.1"/>
</dbReference>
<dbReference type="GeneTree" id="ENSGT00960000186612"/>
<evidence type="ECO:0000256" key="12">
    <source>
        <dbReference type="ARBA" id="ARBA00023224"/>
    </source>
</evidence>
<dbReference type="PRINTS" id="PR01534">
    <property type="entry name" value="VOMERONASL1R"/>
</dbReference>
<dbReference type="GO" id="GO:0007606">
    <property type="term" value="P:sensory perception of chemical stimulus"/>
    <property type="evidence" value="ECO:0007669"/>
    <property type="project" value="UniProtKB-ARBA"/>
</dbReference>
<feature type="transmembrane region" description="Helical" evidence="13">
    <location>
        <begin position="182"/>
        <end position="208"/>
    </location>
</feature>
<dbReference type="GO" id="GO:0019236">
    <property type="term" value="P:response to pheromone"/>
    <property type="evidence" value="ECO:0007669"/>
    <property type="project" value="UniProtKB-KW"/>
</dbReference>
<accession>A0A7N5JIF1</accession>
<dbReference type="PROSITE" id="PS50262">
    <property type="entry name" value="G_PROTEIN_RECEP_F1_2"/>
    <property type="match status" value="1"/>
</dbReference>
<dbReference type="Proteomes" id="UP000008912">
    <property type="component" value="Unassembled WGS sequence"/>
</dbReference>
<feature type="transmembrane region" description="Helical" evidence="13">
    <location>
        <begin position="236"/>
        <end position="259"/>
    </location>
</feature>
<evidence type="ECO:0000256" key="8">
    <source>
        <dbReference type="ARBA" id="ARBA00023040"/>
    </source>
</evidence>
<comment type="function">
    <text evidence="1">Putative pheromone receptor.</text>
</comment>
<dbReference type="GO" id="GO:0016503">
    <property type="term" value="F:pheromone receptor activity"/>
    <property type="evidence" value="ECO:0007669"/>
    <property type="project" value="InterPro"/>
</dbReference>
<dbReference type="PANTHER" id="PTHR24062">
    <property type="entry name" value="VOMERONASAL TYPE-1 RECEPTOR"/>
    <property type="match status" value="1"/>
</dbReference>
<feature type="transmembrane region" description="Helical" evidence="13">
    <location>
        <begin position="265"/>
        <end position="287"/>
    </location>
</feature>
<reference evidence="15" key="3">
    <citation type="submission" date="2025-09" db="UniProtKB">
        <authorList>
            <consortium name="Ensembl"/>
        </authorList>
    </citation>
    <scope>IDENTIFICATION</scope>
</reference>
<keyword evidence="8 13" id="KW-0297">G-protein coupled receptor</keyword>
<evidence type="ECO:0000256" key="3">
    <source>
        <dbReference type="ARBA" id="ARBA00010663"/>
    </source>
</evidence>
<dbReference type="Pfam" id="PF03402">
    <property type="entry name" value="V1R"/>
    <property type="match status" value="1"/>
</dbReference>
<evidence type="ECO:0000259" key="14">
    <source>
        <dbReference type="PROSITE" id="PS50262"/>
    </source>
</evidence>
<keyword evidence="5 13" id="KW-0589">Pheromone response</keyword>
<feature type="transmembrane region" description="Helical" evidence="13">
    <location>
        <begin position="49"/>
        <end position="70"/>
    </location>
</feature>
<evidence type="ECO:0000256" key="11">
    <source>
        <dbReference type="ARBA" id="ARBA00023180"/>
    </source>
</evidence>
<dbReference type="Gene3D" id="1.20.1070.10">
    <property type="entry name" value="Rhodopsin 7-helix transmembrane proteins"/>
    <property type="match status" value="1"/>
</dbReference>
<dbReference type="AlphaFoldDB" id="A0A7N5JIF1"/>
<evidence type="ECO:0000313" key="16">
    <source>
        <dbReference type="Proteomes" id="UP000008912"/>
    </source>
</evidence>
<feature type="domain" description="G-protein coupled receptors family 1 profile" evidence="14">
    <location>
        <begin position="22"/>
        <end position="286"/>
    </location>
</feature>
<dbReference type="GO" id="GO:0005886">
    <property type="term" value="C:plasma membrane"/>
    <property type="evidence" value="ECO:0007669"/>
    <property type="project" value="UniProtKB-SubCell"/>
</dbReference>
<feature type="transmembrane region" description="Helical" evidence="13">
    <location>
        <begin position="6"/>
        <end position="28"/>
    </location>
</feature>
<dbReference type="InterPro" id="IPR017452">
    <property type="entry name" value="GPCR_Rhodpsn_7TM"/>
</dbReference>
<comment type="subcellular location">
    <subcellularLocation>
        <location evidence="2 13">Cell membrane</location>
        <topology evidence="2 13">Multi-pass membrane protein</topology>
    </subcellularLocation>
</comment>
<keyword evidence="7 13" id="KW-1133">Transmembrane helix</keyword>
<evidence type="ECO:0000256" key="2">
    <source>
        <dbReference type="ARBA" id="ARBA00004651"/>
    </source>
</evidence>
<evidence type="ECO:0000256" key="7">
    <source>
        <dbReference type="ARBA" id="ARBA00022989"/>
    </source>
</evidence>
<keyword evidence="16" id="KW-1185">Reference proteome</keyword>
<keyword evidence="12 13" id="KW-0807">Transducer</keyword>
<protein>
    <recommendedName>
        <fullName evidence="13">Vomeronasal type-1 receptor</fullName>
    </recommendedName>
</protein>
<sequence length="301" mass="34116">MISANFAIGMVILAQTGIGTMGNVLLLCHYVCSLFRRHRLRPLGQIINHLALANTLILLCGGIPLTMVAFGLKYFLHDVTCKLVFYFHRVAWGNSLSTTCLLGGFQALSINPTNCRWAELKYKSPKHINSPCILSWMFHLLINIIVPMRVSGPKSSRNISVKSNLGYCPPWFINTITESLCLVIFISIDVICLGLMIWASGYIIFFLYRHQQRVQYIHSTRQSSQTSPKTRATKTILILVSTFVLFYSLSSVFEMYAYYFDNPQLWLVKTSVFLASCFPTLSPFLLLKNDPHISDIKQISI</sequence>
<organism evidence="15 16">
    <name type="scientific">Ailuropoda melanoleuca</name>
    <name type="common">Giant panda</name>
    <dbReference type="NCBI Taxonomy" id="9646"/>
    <lineage>
        <taxon>Eukaryota</taxon>
        <taxon>Metazoa</taxon>
        <taxon>Chordata</taxon>
        <taxon>Craniata</taxon>
        <taxon>Vertebrata</taxon>
        <taxon>Euteleostomi</taxon>
        <taxon>Mammalia</taxon>
        <taxon>Eutheria</taxon>
        <taxon>Laurasiatheria</taxon>
        <taxon>Carnivora</taxon>
        <taxon>Caniformia</taxon>
        <taxon>Ursidae</taxon>
        <taxon>Ailuropoda</taxon>
    </lineage>
</organism>
<keyword evidence="9 13" id="KW-0472">Membrane</keyword>
<dbReference type="InParanoid" id="A0A7N5JIF1"/>
<feature type="transmembrane region" description="Helical" evidence="13">
    <location>
        <begin position="131"/>
        <end position="150"/>
    </location>
</feature>
<dbReference type="InterPro" id="IPR004072">
    <property type="entry name" value="Vmron_rcpt_1"/>
</dbReference>
<proteinExistence type="inferred from homology"/>
<evidence type="ECO:0000256" key="9">
    <source>
        <dbReference type="ARBA" id="ARBA00023136"/>
    </source>
</evidence>
<keyword evidence="11" id="KW-0325">Glycoprotein</keyword>
<evidence type="ECO:0000313" key="15">
    <source>
        <dbReference type="Ensembl" id="ENSAMEP00000025931.1"/>
    </source>
</evidence>
<evidence type="ECO:0000256" key="4">
    <source>
        <dbReference type="ARBA" id="ARBA00022475"/>
    </source>
</evidence>
<evidence type="ECO:0000256" key="10">
    <source>
        <dbReference type="ARBA" id="ARBA00023170"/>
    </source>
</evidence>
<reference evidence="15" key="2">
    <citation type="submission" date="2025-08" db="UniProtKB">
        <authorList>
            <consortium name="Ensembl"/>
        </authorList>
    </citation>
    <scope>IDENTIFICATION</scope>
</reference>
<keyword evidence="10 13" id="KW-0675">Receptor</keyword>
<feature type="transmembrane region" description="Helical" evidence="13">
    <location>
        <begin position="90"/>
        <end position="110"/>
    </location>
</feature>
<evidence type="ECO:0000256" key="1">
    <source>
        <dbReference type="ARBA" id="ARBA00003878"/>
    </source>
</evidence>
<name>A0A7N5JIF1_AILME</name>
<dbReference type="FunFam" id="1.20.1070.10:FF:000033">
    <property type="entry name" value="Vomeronasal type-1 receptor"/>
    <property type="match status" value="1"/>
</dbReference>
<comment type="similarity">
    <text evidence="3 13">Belongs to the G-protein coupled receptor 1 family.</text>
</comment>
<evidence type="ECO:0000256" key="13">
    <source>
        <dbReference type="RuleBase" id="RU364061"/>
    </source>
</evidence>
<keyword evidence="6 13" id="KW-0812">Transmembrane</keyword>
<keyword evidence="4 13" id="KW-1003">Cell membrane</keyword>
<dbReference type="SUPFAM" id="SSF81321">
    <property type="entry name" value="Family A G protein-coupled receptor-like"/>
    <property type="match status" value="1"/>
</dbReference>
<evidence type="ECO:0000256" key="6">
    <source>
        <dbReference type="ARBA" id="ARBA00022692"/>
    </source>
</evidence>
<reference evidence="15 16" key="1">
    <citation type="journal article" date="2010" name="Nature">
        <title>The sequence and de novo assembly of the giant panda genome.</title>
        <authorList>
            <person name="Li R."/>
            <person name="Fan W."/>
            <person name="Tian G."/>
            <person name="Zhu H."/>
            <person name="He L."/>
            <person name="Cai J."/>
            <person name="Huang Q."/>
            <person name="Cai Q."/>
            <person name="Li B."/>
            <person name="Bai Y."/>
            <person name="Zhang Z."/>
            <person name="Zhang Y."/>
            <person name="Wang W."/>
            <person name="Li J."/>
            <person name="Wei F."/>
            <person name="Li H."/>
            <person name="Jian M."/>
            <person name="Li J."/>
            <person name="Zhang Z."/>
            <person name="Nielsen R."/>
            <person name="Li D."/>
            <person name="Gu W."/>
            <person name="Yang Z."/>
            <person name="Xuan Z."/>
            <person name="Ryder O.A."/>
            <person name="Leung F.C."/>
            <person name="Zhou Y."/>
            <person name="Cao J."/>
            <person name="Sun X."/>
            <person name="Fu Y."/>
            <person name="Fang X."/>
            <person name="Guo X."/>
            <person name="Wang B."/>
            <person name="Hou R."/>
            <person name="Shen F."/>
            <person name="Mu B."/>
            <person name="Ni P."/>
            <person name="Lin R."/>
            <person name="Qian W."/>
            <person name="Wang G."/>
            <person name="Yu C."/>
            <person name="Nie W."/>
            <person name="Wang J."/>
            <person name="Wu Z."/>
            <person name="Liang H."/>
            <person name="Min J."/>
            <person name="Wu Q."/>
            <person name="Cheng S."/>
            <person name="Ruan J."/>
            <person name="Wang M."/>
            <person name="Shi Z."/>
            <person name="Wen M."/>
            <person name="Liu B."/>
            <person name="Ren X."/>
            <person name="Zheng H."/>
            <person name="Dong D."/>
            <person name="Cook K."/>
            <person name="Shan G."/>
            <person name="Zhang H."/>
            <person name="Kosiol C."/>
            <person name="Xie X."/>
            <person name="Lu Z."/>
            <person name="Zheng H."/>
            <person name="Li Y."/>
            <person name="Steiner C.C."/>
            <person name="Lam T.T."/>
            <person name="Lin S."/>
            <person name="Zhang Q."/>
            <person name="Li G."/>
            <person name="Tian J."/>
            <person name="Gong T."/>
            <person name="Liu H."/>
            <person name="Zhang D."/>
            <person name="Fang L."/>
            <person name="Ye C."/>
            <person name="Zhang J."/>
            <person name="Hu W."/>
            <person name="Xu A."/>
            <person name="Ren Y."/>
            <person name="Zhang G."/>
            <person name="Bruford M.W."/>
            <person name="Li Q."/>
            <person name="Ma L."/>
            <person name="Guo Y."/>
            <person name="An N."/>
            <person name="Hu Y."/>
            <person name="Zheng Y."/>
            <person name="Shi Y."/>
            <person name="Li Z."/>
            <person name="Liu Q."/>
            <person name="Chen Y."/>
            <person name="Zhao J."/>
            <person name="Qu N."/>
            <person name="Zhao S."/>
            <person name="Tian F."/>
            <person name="Wang X."/>
            <person name="Wang H."/>
            <person name="Xu L."/>
            <person name="Liu X."/>
            <person name="Vinar T."/>
            <person name="Wang Y."/>
            <person name="Lam T.W."/>
            <person name="Yiu S.M."/>
            <person name="Liu S."/>
            <person name="Zhang H."/>
            <person name="Li D."/>
            <person name="Huang Y."/>
            <person name="Wang X."/>
            <person name="Yang G."/>
            <person name="Jiang Z."/>
            <person name="Wang J."/>
            <person name="Qin N."/>
            <person name="Li L."/>
            <person name="Li J."/>
            <person name="Bolund L."/>
            <person name="Kristiansen K."/>
            <person name="Wong G.K."/>
            <person name="Olson M."/>
            <person name="Zhang X."/>
            <person name="Li S."/>
            <person name="Yang H."/>
            <person name="Wang J."/>
            <person name="Wang J."/>
        </authorList>
    </citation>
    <scope>NUCLEOTIDE SEQUENCE [LARGE SCALE GENOMIC DNA]</scope>
</reference>